<organism evidence="1">
    <name type="scientific">Rhizophora mucronata</name>
    <name type="common">Asiatic mangrove</name>
    <dbReference type="NCBI Taxonomy" id="61149"/>
    <lineage>
        <taxon>Eukaryota</taxon>
        <taxon>Viridiplantae</taxon>
        <taxon>Streptophyta</taxon>
        <taxon>Embryophyta</taxon>
        <taxon>Tracheophyta</taxon>
        <taxon>Spermatophyta</taxon>
        <taxon>Magnoliopsida</taxon>
        <taxon>eudicotyledons</taxon>
        <taxon>Gunneridae</taxon>
        <taxon>Pentapetalae</taxon>
        <taxon>rosids</taxon>
        <taxon>fabids</taxon>
        <taxon>Malpighiales</taxon>
        <taxon>Rhizophoraceae</taxon>
        <taxon>Rhizophora</taxon>
    </lineage>
</organism>
<proteinExistence type="predicted"/>
<accession>A0A2P2Q5X1</accession>
<evidence type="ECO:0000313" key="1">
    <source>
        <dbReference type="EMBL" id="MBX62340.1"/>
    </source>
</evidence>
<dbReference type="EMBL" id="GGEC01081856">
    <property type="protein sequence ID" value="MBX62340.1"/>
    <property type="molecule type" value="Transcribed_RNA"/>
</dbReference>
<reference evidence="1" key="1">
    <citation type="submission" date="2018-02" db="EMBL/GenBank/DDBJ databases">
        <title>Rhizophora mucronata_Transcriptome.</title>
        <authorList>
            <person name="Meera S.P."/>
            <person name="Sreeshan A."/>
            <person name="Augustine A."/>
        </authorList>
    </citation>
    <scope>NUCLEOTIDE SEQUENCE</scope>
    <source>
        <tissue evidence="1">Leaf</tissue>
    </source>
</reference>
<sequence length="41" mass="4708">MTIFAMPYNAVNCPRTVFQDGKLQVPLFLSSVNLTQHNKQR</sequence>
<protein>
    <submittedName>
        <fullName evidence="1">Uncharacterized protein</fullName>
    </submittedName>
</protein>
<dbReference type="AlphaFoldDB" id="A0A2P2Q5X1"/>
<name>A0A2P2Q5X1_RHIMU</name>